<organism evidence="2 3">
    <name type="scientific">Suipraeoptans intestinalis</name>
    <dbReference type="NCBI Taxonomy" id="2606628"/>
    <lineage>
        <taxon>Bacteria</taxon>
        <taxon>Bacillati</taxon>
        <taxon>Bacillota</taxon>
        <taxon>Clostridia</taxon>
        <taxon>Lachnospirales</taxon>
        <taxon>Lachnospiraceae</taxon>
        <taxon>Suipraeoptans</taxon>
    </lineage>
</organism>
<evidence type="ECO:0000313" key="3">
    <source>
        <dbReference type="Proteomes" id="UP000434409"/>
    </source>
</evidence>
<dbReference type="AlphaFoldDB" id="A0A6N7V114"/>
<name>A0A6N7V114_9FIRM</name>
<accession>A0A6N7V114</accession>
<evidence type="ECO:0000313" key="2">
    <source>
        <dbReference type="EMBL" id="MSR94285.1"/>
    </source>
</evidence>
<reference evidence="2 3" key="1">
    <citation type="submission" date="2019-08" db="EMBL/GenBank/DDBJ databases">
        <title>In-depth cultivation of the pig gut microbiome towards novel bacterial diversity and tailored functional studies.</title>
        <authorList>
            <person name="Wylensek D."/>
            <person name="Hitch T.C.A."/>
            <person name="Clavel T."/>
        </authorList>
    </citation>
    <scope>NUCLEOTIDE SEQUENCE [LARGE SCALE GENOMIC DNA]</scope>
    <source>
        <strain evidence="2 3">68-1-5</strain>
    </source>
</reference>
<gene>
    <name evidence="2" type="ORF">FYJ34_08455</name>
</gene>
<proteinExistence type="predicted"/>
<keyword evidence="3" id="KW-1185">Reference proteome</keyword>
<sequence>MSKRKWLITGVLIVFLLLLGVIAYWFFWPEEYYEEVHDLKQTFSGNPVKEMKIGESYEVEDMVFQMVDETHFVYTIDYSGYANQKELEDTRWIMESEDIYPEIFVAEGEYHRKGEDIFIKETRGMQIVFETVADVKEKKYAVANEVSYAATGYNPEPQFTKKGKHYVFDRYLLQMKSSDSFEKRGKLDRYPVYSSQEKLPESIQQLLTSYKQK</sequence>
<keyword evidence="1" id="KW-1133">Transmembrane helix</keyword>
<dbReference type="RefSeq" id="WP_154477835.1">
    <property type="nucleotide sequence ID" value="NZ_VULY01000018.1"/>
</dbReference>
<evidence type="ECO:0000256" key="1">
    <source>
        <dbReference type="SAM" id="Phobius"/>
    </source>
</evidence>
<feature type="transmembrane region" description="Helical" evidence="1">
    <location>
        <begin position="7"/>
        <end position="28"/>
    </location>
</feature>
<comment type="caution">
    <text evidence="2">The sequence shown here is derived from an EMBL/GenBank/DDBJ whole genome shotgun (WGS) entry which is preliminary data.</text>
</comment>
<protein>
    <submittedName>
        <fullName evidence="2">Uncharacterized protein</fullName>
    </submittedName>
</protein>
<keyword evidence="1" id="KW-0472">Membrane</keyword>
<keyword evidence="1" id="KW-0812">Transmembrane</keyword>
<dbReference type="EMBL" id="VULY01000018">
    <property type="protein sequence ID" value="MSR94285.1"/>
    <property type="molecule type" value="Genomic_DNA"/>
</dbReference>
<dbReference type="Proteomes" id="UP000434409">
    <property type="component" value="Unassembled WGS sequence"/>
</dbReference>